<feature type="transmembrane region" description="Helical" evidence="14">
    <location>
        <begin position="695"/>
        <end position="717"/>
    </location>
</feature>
<dbReference type="PROSITE" id="PS00456">
    <property type="entry name" value="NA_SOLUT_SYMP_1"/>
    <property type="match status" value="1"/>
</dbReference>
<dbReference type="SUPFAM" id="SSF75011">
    <property type="entry name" value="3-carboxy-cis,cis-mucoante lactonizing enzyme"/>
    <property type="match status" value="1"/>
</dbReference>
<evidence type="ECO:0000256" key="4">
    <source>
        <dbReference type="ARBA" id="ARBA00022475"/>
    </source>
</evidence>
<reference evidence="15 16" key="1">
    <citation type="journal article" date="2017" name="Antonie Van Leeuwenhoek">
        <title>Rhizobium rhizosphaerae sp. nov., a novel species isolated from rice rhizosphere.</title>
        <authorList>
            <person name="Zhao J.J."/>
            <person name="Zhang J."/>
            <person name="Zhang R.J."/>
            <person name="Zhang C.W."/>
            <person name="Yin H.Q."/>
            <person name="Zhang X.X."/>
        </authorList>
    </citation>
    <scope>NUCLEOTIDE SEQUENCE [LARGE SCALE GENOMIC DNA]</scope>
    <source>
        <strain evidence="15 16">BSs20135</strain>
    </source>
</reference>
<dbReference type="Proteomes" id="UP000006327">
    <property type="component" value="Unassembled WGS sequence"/>
</dbReference>
<evidence type="ECO:0000256" key="12">
    <source>
        <dbReference type="ARBA" id="ARBA00023201"/>
    </source>
</evidence>
<keyword evidence="5 14" id="KW-0812">Transmembrane</keyword>
<feature type="transmembrane region" description="Helical" evidence="14">
    <location>
        <begin position="754"/>
        <end position="772"/>
    </location>
</feature>
<keyword evidence="16" id="KW-1185">Reference proteome</keyword>
<feature type="transmembrane region" description="Helical" evidence="14">
    <location>
        <begin position="440"/>
        <end position="462"/>
    </location>
</feature>
<feature type="transmembrane region" description="Helical" evidence="14">
    <location>
        <begin position="367"/>
        <end position="387"/>
    </location>
</feature>
<dbReference type="GO" id="GO:0015075">
    <property type="term" value="F:monoatomic ion transmembrane transporter activity"/>
    <property type="evidence" value="ECO:0007669"/>
    <property type="project" value="UniProtKB-ARBA"/>
</dbReference>
<keyword evidence="11" id="KW-0325">Glycoprotein</keyword>
<evidence type="ECO:0000313" key="15">
    <source>
        <dbReference type="EMBL" id="GAC21222.1"/>
    </source>
</evidence>
<feature type="transmembrane region" description="Helical" evidence="14">
    <location>
        <begin position="729"/>
        <end position="747"/>
    </location>
</feature>
<comment type="catalytic activity">
    <reaction evidence="13">
        <text>iodide(out) + 2 Na(+)(out) = iodide(in) + 2 Na(+)(in)</text>
        <dbReference type="Rhea" id="RHEA:71207"/>
        <dbReference type="ChEBI" id="CHEBI:16382"/>
        <dbReference type="ChEBI" id="CHEBI:29101"/>
    </reaction>
</comment>
<gene>
    <name evidence="15" type="ORF">GARC_4280</name>
</gene>
<organism evidence="15 16">
    <name type="scientific">Paraglaciecola arctica BSs20135</name>
    <dbReference type="NCBI Taxonomy" id="493475"/>
    <lineage>
        <taxon>Bacteria</taxon>
        <taxon>Pseudomonadati</taxon>
        <taxon>Pseudomonadota</taxon>
        <taxon>Gammaproteobacteria</taxon>
        <taxon>Alteromonadales</taxon>
        <taxon>Alteromonadaceae</taxon>
        <taxon>Paraglaciecola</taxon>
    </lineage>
</organism>
<dbReference type="NCBIfam" id="TIGR00813">
    <property type="entry name" value="sss"/>
    <property type="match status" value="1"/>
</dbReference>
<comment type="subcellular location">
    <subcellularLocation>
        <location evidence="1">Cell membrane</location>
        <topology evidence="1">Multi-pass membrane protein</topology>
    </subcellularLocation>
</comment>
<evidence type="ECO:0000256" key="10">
    <source>
        <dbReference type="ARBA" id="ARBA00023136"/>
    </source>
</evidence>
<keyword evidence="12" id="KW-0739">Sodium transport</keyword>
<dbReference type="GO" id="GO:0098660">
    <property type="term" value="P:inorganic ion transmembrane transport"/>
    <property type="evidence" value="ECO:0007669"/>
    <property type="project" value="UniProtKB-ARBA"/>
</dbReference>
<keyword evidence="10 14" id="KW-0472">Membrane</keyword>
<dbReference type="InterPro" id="IPR051163">
    <property type="entry name" value="Sodium:Solute_Symporter_SSF"/>
</dbReference>
<dbReference type="CDD" id="cd11495">
    <property type="entry name" value="SLC5sbd_NIS-like_u3"/>
    <property type="match status" value="1"/>
</dbReference>
<evidence type="ECO:0000256" key="3">
    <source>
        <dbReference type="ARBA" id="ARBA00022448"/>
    </source>
</evidence>
<dbReference type="Gene3D" id="1.20.1730.10">
    <property type="entry name" value="Sodium/glucose cotransporter"/>
    <property type="match status" value="1"/>
</dbReference>
<feature type="transmembrane region" description="Helical" evidence="14">
    <location>
        <begin position="554"/>
        <end position="572"/>
    </location>
</feature>
<keyword evidence="4" id="KW-1003">Cell membrane</keyword>
<evidence type="ECO:0000256" key="7">
    <source>
        <dbReference type="ARBA" id="ARBA00022989"/>
    </source>
</evidence>
<dbReference type="PROSITE" id="PS50283">
    <property type="entry name" value="NA_SOLUT_SYMP_3"/>
    <property type="match status" value="1"/>
</dbReference>
<keyword evidence="6" id="KW-0769">Symport</keyword>
<feature type="transmembrane region" description="Helical" evidence="14">
    <location>
        <begin position="474"/>
        <end position="493"/>
    </location>
</feature>
<evidence type="ECO:0000313" key="16">
    <source>
        <dbReference type="Proteomes" id="UP000006327"/>
    </source>
</evidence>
<proteinExistence type="inferred from homology"/>
<evidence type="ECO:0000256" key="8">
    <source>
        <dbReference type="ARBA" id="ARBA00023053"/>
    </source>
</evidence>
<evidence type="ECO:0000256" key="14">
    <source>
        <dbReference type="SAM" id="Phobius"/>
    </source>
</evidence>
<evidence type="ECO:0000256" key="1">
    <source>
        <dbReference type="ARBA" id="ARBA00004651"/>
    </source>
</evidence>
<keyword evidence="9" id="KW-0406">Ion transport</keyword>
<dbReference type="PANTHER" id="PTHR42985:SF40">
    <property type="entry name" value="LD47995P-RELATED"/>
    <property type="match status" value="1"/>
</dbReference>
<comment type="similarity">
    <text evidence="2">Belongs to the sodium:solute symporter (SSF) (TC 2.A.21) family.</text>
</comment>
<dbReference type="InterPro" id="IPR001734">
    <property type="entry name" value="Na/solute_symporter"/>
</dbReference>
<feature type="transmembrane region" description="Helical" evidence="14">
    <location>
        <begin position="593"/>
        <end position="618"/>
    </location>
</feature>
<dbReference type="PANTHER" id="PTHR42985">
    <property type="entry name" value="SODIUM-COUPLED MONOCARBOXYLATE TRANSPORTER"/>
    <property type="match status" value="1"/>
</dbReference>
<dbReference type="EMBL" id="BAEO01000062">
    <property type="protein sequence ID" value="GAC21222.1"/>
    <property type="molecule type" value="Genomic_DNA"/>
</dbReference>
<sequence length="824" mass="90319">MNQIMPNNSKVSGHRSTLFSITLKPFLALVLILMISLGVKAENLVAVSTEDVKPLPGDVAVAKIWTYQQNLVAVDSRDNIWSFDQTTDKWDKKEIPFRGIVKGTAISADSTYLLMADPSTGWINRVESFGSSEQPQGYSMPMLPEPLKFAAASILDEKLFIVGTSAQGASKMLALDLSSDNAEWQNYPVWSGDGGVVTSVIAQTDRLQVTLKHEASTEEQMWQWLPKDGWQQRSILQGNVIEGTARSMGQGHALYLVTSADGSSVKVMSFQTITGAWAELERWDNHGTLSGTGWKKGILWVASANDQNGTQLGLAQVQSRQNLLSLTDWVILVVYLIAMLGMGLYFYLQQGQSSESNFFLGGRSIPFWAAGISIYASNASSISYIAVPAKAFATNWQYLMSNMILVLGLIFVAVWIVPLLRRLNLISVFHYLETRFHPSIRVISSILFIVFQLGGRMTVILYLPSLALSTVTGLDITMCILVMGFVTICYTVLGGMKAVIWTDVLQLFVMFGGTIFAIVFILMKLDGGTTEFISSALADDKFKMVDFSFNLTDATIWGFLFLVFFDTVLTFPKDQVLMQRVFSTSSAKEAGRSMWTFSAIVIPGSAMFYLIGTALYVFYQANPGRMDPSLSLDATFPLFISAELPVGVTGLIIAGIFAAAMSTLSSILNSVATVSTVDFYEKWFKTSDEKTNLRFAEIVTVVAGLIGIALALLLASYNVNSLLDVALELWGLLGGGFAGAYTLGMFTKRANWQGVIVGVTASFIVTFMAWTVDLVHPYFYMPLSVFVCIVVGYAASWFFPAPERLDGLTIYADQAGSKVQAADQ</sequence>
<accession>K6YSR9</accession>
<name>K6YSR9_9ALTE</name>
<feature type="transmembrane region" description="Helical" evidence="14">
    <location>
        <begin position="505"/>
        <end position="523"/>
    </location>
</feature>
<evidence type="ECO:0000256" key="6">
    <source>
        <dbReference type="ARBA" id="ARBA00022847"/>
    </source>
</evidence>
<keyword evidence="3" id="KW-0813">Transport</keyword>
<dbReference type="eggNOG" id="COG0591">
    <property type="taxonomic scope" value="Bacteria"/>
</dbReference>
<dbReference type="AlphaFoldDB" id="K6YSR9"/>
<dbReference type="InterPro" id="IPR038377">
    <property type="entry name" value="Na/Glc_symporter_sf"/>
</dbReference>
<evidence type="ECO:0000256" key="9">
    <source>
        <dbReference type="ARBA" id="ARBA00023065"/>
    </source>
</evidence>
<protein>
    <submittedName>
        <fullName evidence="15">Solute:Na+ symporter, SSS family</fullName>
    </submittedName>
</protein>
<dbReference type="Pfam" id="PF00474">
    <property type="entry name" value="SSF"/>
    <property type="match status" value="1"/>
</dbReference>
<feature type="transmembrane region" description="Helical" evidence="14">
    <location>
        <begin position="778"/>
        <end position="799"/>
    </location>
</feature>
<evidence type="ECO:0000256" key="2">
    <source>
        <dbReference type="ARBA" id="ARBA00006434"/>
    </source>
</evidence>
<evidence type="ECO:0000256" key="13">
    <source>
        <dbReference type="ARBA" id="ARBA00036099"/>
    </source>
</evidence>
<feature type="transmembrane region" description="Helical" evidence="14">
    <location>
        <begin position="399"/>
        <end position="420"/>
    </location>
</feature>
<dbReference type="GO" id="GO:0006814">
    <property type="term" value="P:sodium ion transport"/>
    <property type="evidence" value="ECO:0007669"/>
    <property type="project" value="UniProtKB-KW"/>
</dbReference>
<feature type="transmembrane region" description="Helical" evidence="14">
    <location>
        <begin position="329"/>
        <end position="347"/>
    </location>
</feature>
<evidence type="ECO:0000256" key="5">
    <source>
        <dbReference type="ARBA" id="ARBA00022692"/>
    </source>
</evidence>
<keyword evidence="7 14" id="KW-1133">Transmembrane helix</keyword>
<keyword evidence="8" id="KW-0915">Sodium</keyword>
<dbReference type="GO" id="GO:0005886">
    <property type="term" value="C:plasma membrane"/>
    <property type="evidence" value="ECO:0007669"/>
    <property type="project" value="UniProtKB-SubCell"/>
</dbReference>
<evidence type="ECO:0000256" key="11">
    <source>
        <dbReference type="ARBA" id="ARBA00023180"/>
    </source>
</evidence>
<dbReference type="STRING" id="493475.GARC_4280"/>
<dbReference type="GO" id="GO:0015293">
    <property type="term" value="F:symporter activity"/>
    <property type="evidence" value="ECO:0007669"/>
    <property type="project" value="UniProtKB-KW"/>
</dbReference>
<dbReference type="InterPro" id="IPR018212">
    <property type="entry name" value="Na/solute_symporter_CS"/>
</dbReference>
<comment type="caution">
    <text evidence="15">The sequence shown here is derived from an EMBL/GenBank/DDBJ whole genome shotgun (WGS) entry which is preliminary data.</text>
</comment>